<reference evidence="6 7" key="1">
    <citation type="journal article" date="2021" name="Microbiol. Resour. Announc.">
        <title>Draft Genome Sequence of Coralloluteibacterium stylophorae LMG 29479T.</title>
        <authorList>
            <person name="Karlyshev A.V."/>
            <person name="Kudryashova E.B."/>
            <person name="Ariskina E.V."/>
            <person name="Conroy A.P."/>
            <person name="Abidueva E.Y."/>
        </authorList>
    </citation>
    <scope>NUCLEOTIDE SEQUENCE [LARGE SCALE GENOMIC DNA]</scope>
    <source>
        <strain evidence="6 7">LMG 29479</strain>
    </source>
</reference>
<keyword evidence="3" id="KW-0812">Transmembrane</keyword>
<dbReference type="Proteomes" id="UP000675747">
    <property type="component" value="Unassembled WGS sequence"/>
</dbReference>
<dbReference type="InterPro" id="IPR036465">
    <property type="entry name" value="vWFA_dom_sf"/>
</dbReference>
<evidence type="ECO:0000259" key="4">
    <source>
        <dbReference type="PROSITE" id="PS50234"/>
    </source>
</evidence>
<sequence>MTFADAIADIQFLRPHWLWLLLLVPVVPWLWHRRRRAASAWRTAVDPHLLPHLLEAGGARAERGAPVLAALAIAVAAIALAGPSLHRDPQPLYRPQAPLVVALDLSSSMLAADVAPSRIARARYKVSELLASRRGGQVALLAFAGDAFVVAPLTEDAATVRAFVDALAPDVMPADGQRADLAVRRAVELLQNAGFGAGDILLITDSADADAQAAAAAAREAGFRVSALGIGTAHGAPVADRGGFIADAGGGLRMPRLDAGSLRRLAAQGGGRYAGMSGDRGDLEALGVLDPQGEAALARDAAAAASRSDDGIWLVLVLLPLALLGFRRGWLLALGCVMLLPATGPALAQGLDGAFLRADQRARRALDAGDAERARALAQDPALAAAAAYRSGDYATAAETWSGLPGAEADYNRGNALAAAGRYEDALAAYDQALQAEPGHADAAANRKAVADWLAQQPPRQQDGGQDQRDPQDGDEQQSRPGADPQDGQQEPGEGRPQQSPQDPASQDPGGEPGSREPEEHEGEGPQDPQADAEAQRAAEEAARQQMERALQQRQGVGGEAGDRQAAAIDEDTRREREERQALEQWLRRVPDDPGGLLRRKFELEYRRRQQSGENE</sequence>
<reference evidence="5" key="2">
    <citation type="submission" date="2021-04" db="EMBL/GenBank/DDBJ databases">
        <authorList>
            <person name="Karlyshev A.V."/>
        </authorList>
    </citation>
    <scope>NUCLEOTIDE SEQUENCE</scope>
    <source>
        <strain evidence="5">LMG 29479</strain>
    </source>
</reference>
<keyword evidence="7" id="KW-1185">Reference proteome</keyword>
<dbReference type="SMART" id="SM00327">
    <property type="entry name" value="VWA"/>
    <property type="match status" value="1"/>
</dbReference>
<dbReference type="EMBL" id="JAGQFT020000010">
    <property type="protein sequence ID" value="MBS7458387.1"/>
    <property type="molecule type" value="Genomic_DNA"/>
</dbReference>
<feature type="compositionally biased region" description="Basic and acidic residues" evidence="2">
    <location>
        <begin position="571"/>
        <end position="592"/>
    </location>
</feature>
<dbReference type="InterPro" id="IPR050768">
    <property type="entry name" value="UPF0353/GerABKA_families"/>
</dbReference>
<dbReference type="InterPro" id="IPR019734">
    <property type="entry name" value="TPR_rpt"/>
</dbReference>
<feature type="compositionally biased region" description="Low complexity" evidence="2">
    <location>
        <begin position="484"/>
        <end position="510"/>
    </location>
</feature>
<protein>
    <submittedName>
        <fullName evidence="5">VWA domain-containing protein</fullName>
    </submittedName>
</protein>
<dbReference type="AlphaFoldDB" id="A0A8J7VT53"/>
<organism evidence="5">
    <name type="scientific">Coralloluteibacterium stylophorae</name>
    <dbReference type="NCBI Taxonomy" id="1776034"/>
    <lineage>
        <taxon>Bacteria</taxon>
        <taxon>Pseudomonadati</taxon>
        <taxon>Pseudomonadota</taxon>
        <taxon>Gammaproteobacteria</taxon>
        <taxon>Lysobacterales</taxon>
        <taxon>Lysobacteraceae</taxon>
        <taxon>Coralloluteibacterium</taxon>
    </lineage>
</organism>
<dbReference type="EMBL" id="JAGQFT010000068">
    <property type="protein sequence ID" value="MBR0562680.1"/>
    <property type="molecule type" value="Genomic_DNA"/>
</dbReference>
<feature type="repeat" description="TPR" evidence="1">
    <location>
        <begin position="407"/>
        <end position="440"/>
    </location>
</feature>
<accession>A0A8J7VT53</accession>
<dbReference type="InterPro" id="IPR002035">
    <property type="entry name" value="VWF_A"/>
</dbReference>
<evidence type="ECO:0000313" key="6">
    <source>
        <dbReference type="EMBL" id="MBS7458387.1"/>
    </source>
</evidence>
<keyword evidence="3" id="KW-1133">Transmembrane helix</keyword>
<name>A0A8J7VT53_9GAMM</name>
<dbReference type="SUPFAM" id="SSF48452">
    <property type="entry name" value="TPR-like"/>
    <property type="match status" value="1"/>
</dbReference>
<evidence type="ECO:0000256" key="3">
    <source>
        <dbReference type="SAM" id="Phobius"/>
    </source>
</evidence>
<feature type="transmembrane region" description="Helical" evidence="3">
    <location>
        <begin position="16"/>
        <end position="32"/>
    </location>
</feature>
<evidence type="ECO:0000256" key="1">
    <source>
        <dbReference type="PROSITE-ProRule" id="PRU00339"/>
    </source>
</evidence>
<evidence type="ECO:0000313" key="5">
    <source>
        <dbReference type="EMBL" id="MBR0562680.1"/>
    </source>
</evidence>
<evidence type="ECO:0000313" key="7">
    <source>
        <dbReference type="Proteomes" id="UP000675747"/>
    </source>
</evidence>
<dbReference type="Gene3D" id="3.40.50.410">
    <property type="entry name" value="von Willebrand factor, type A domain"/>
    <property type="match status" value="1"/>
</dbReference>
<dbReference type="SMART" id="SM00028">
    <property type="entry name" value="TPR"/>
    <property type="match status" value="1"/>
</dbReference>
<dbReference type="PROSITE" id="PS50005">
    <property type="entry name" value="TPR"/>
    <property type="match status" value="1"/>
</dbReference>
<gene>
    <name evidence="6" type="ORF">KB893_014705</name>
    <name evidence="5" type="ORF">KB893_09145</name>
</gene>
<feature type="region of interest" description="Disordered" evidence="2">
    <location>
        <begin position="458"/>
        <end position="616"/>
    </location>
</feature>
<feature type="domain" description="VWFA" evidence="4">
    <location>
        <begin position="98"/>
        <end position="292"/>
    </location>
</feature>
<proteinExistence type="predicted"/>
<dbReference type="PROSITE" id="PS50234">
    <property type="entry name" value="VWFA"/>
    <property type="match status" value="1"/>
</dbReference>
<dbReference type="Pfam" id="PF13519">
    <property type="entry name" value="VWA_2"/>
    <property type="match status" value="1"/>
</dbReference>
<comment type="caution">
    <text evidence="5">The sequence shown here is derived from an EMBL/GenBank/DDBJ whole genome shotgun (WGS) entry which is preliminary data.</text>
</comment>
<dbReference type="RefSeq" id="WP_211926620.1">
    <property type="nucleotide sequence ID" value="NZ_JAGQFT020000010.1"/>
</dbReference>
<evidence type="ECO:0000256" key="2">
    <source>
        <dbReference type="SAM" id="MobiDB-lite"/>
    </source>
</evidence>
<dbReference type="SUPFAM" id="SSF53300">
    <property type="entry name" value="vWA-like"/>
    <property type="match status" value="1"/>
</dbReference>
<dbReference type="PROSITE" id="PS50293">
    <property type="entry name" value="TPR_REGION"/>
    <property type="match status" value="1"/>
</dbReference>
<dbReference type="Gene3D" id="1.25.40.10">
    <property type="entry name" value="Tetratricopeptide repeat domain"/>
    <property type="match status" value="1"/>
</dbReference>
<feature type="compositionally biased region" description="Basic and acidic residues" evidence="2">
    <location>
        <begin position="534"/>
        <end position="547"/>
    </location>
</feature>
<dbReference type="PANTHER" id="PTHR22550">
    <property type="entry name" value="SPORE GERMINATION PROTEIN"/>
    <property type="match status" value="1"/>
</dbReference>
<keyword evidence="1" id="KW-0802">TPR repeat</keyword>
<feature type="transmembrane region" description="Helical" evidence="3">
    <location>
        <begin position="67"/>
        <end position="85"/>
    </location>
</feature>
<keyword evidence="3" id="KW-0472">Membrane</keyword>
<dbReference type="PANTHER" id="PTHR22550:SF14">
    <property type="entry name" value="VWFA DOMAIN-CONTAINING PROTEIN"/>
    <property type="match status" value="1"/>
</dbReference>
<dbReference type="InterPro" id="IPR011990">
    <property type="entry name" value="TPR-like_helical_dom_sf"/>
</dbReference>